<dbReference type="EMBL" id="MN327973">
    <property type="protein sequence ID" value="QIQ54694.1"/>
    <property type="molecule type" value="mRNA"/>
</dbReference>
<feature type="signal peptide" evidence="1">
    <location>
        <begin position="1"/>
        <end position="20"/>
    </location>
</feature>
<proteinExistence type="evidence at transcript level"/>
<keyword evidence="1" id="KW-0732">Signal</keyword>
<sequence>MWRQLFFALLLTIMMESACARRKTILKNIEDKVTSIEVDVKDIKQKILRLDDIFNQLSAIGAAVNALPSTIQSNMALPVKKIRESIDENCKAPKQQAPRCSDRRLITDNEGYLLAFRLTGGIKKSAYDKYVAVGLYDDSNDLVFYSMPCGCKTTNSSLYCDRHYRSVLLDLMPLLPVEKVRVAVYKKGVEKVRIVFDGRKRNHLNFFQQKQILEDPYTDLSSTTPADPNSFSIAGDDLKRRFFINNNYHGCTNDAGWLVVGDGPGSTSCPWEQKHEAHYPFILYANTPSNQTTPTEKYMKTTWQTQDPGEGDVLTISIKLRSSDC</sequence>
<name>A0A6G9KQR6_9CAEN</name>
<accession>A0A6G9KQR6</accession>
<reference evidence="2" key="1">
    <citation type="submission" date="2019-08" db="EMBL/GenBank/DDBJ databases">
        <title>Towards understanding the formation of egg capsule of the carnivore snail Thais (Reishia) bronni: a transcriptomic approach.</title>
        <authorList>
            <person name="Wong Y.H."/>
            <person name="Okano K."/>
        </authorList>
    </citation>
    <scope>NUCLEOTIDE SEQUENCE</scope>
</reference>
<evidence type="ECO:0000256" key="1">
    <source>
        <dbReference type="SAM" id="SignalP"/>
    </source>
</evidence>
<dbReference type="AlphaFoldDB" id="A0A6G9KQR6"/>
<organism evidence="2">
    <name type="scientific">Reishia bronni</name>
    <dbReference type="NCBI Taxonomy" id="578817"/>
    <lineage>
        <taxon>Eukaryota</taxon>
        <taxon>Metazoa</taxon>
        <taxon>Spiralia</taxon>
        <taxon>Lophotrochozoa</taxon>
        <taxon>Mollusca</taxon>
        <taxon>Gastropoda</taxon>
        <taxon>Caenogastropoda</taxon>
        <taxon>Neogastropoda</taxon>
        <taxon>Muricoidea</taxon>
        <taxon>Muricidae</taxon>
        <taxon>Reishia</taxon>
    </lineage>
</organism>
<protein>
    <submittedName>
        <fullName evidence="2">Capsule gland specific secretory protein</fullName>
    </submittedName>
</protein>
<evidence type="ECO:0000313" key="2">
    <source>
        <dbReference type="EMBL" id="QIQ54694.1"/>
    </source>
</evidence>
<feature type="chain" id="PRO_5026018367" evidence="1">
    <location>
        <begin position="21"/>
        <end position="325"/>
    </location>
</feature>